<dbReference type="RefSeq" id="WP_279116772.1">
    <property type="nucleotide sequence ID" value="NZ_JAVDKR010000004.1"/>
</dbReference>
<name>A0AAW8H2S4_9ENTR</name>
<proteinExistence type="predicted"/>
<dbReference type="EMBL" id="JAVDKS010000001">
    <property type="protein sequence ID" value="MDQ2255189.1"/>
    <property type="molecule type" value="Genomic_DNA"/>
</dbReference>
<dbReference type="Proteomes" id="UP001225042">
    <property type="component" value="Unassembled WGS sequence"/>
</dbReference>
<protein>
    <submittedName>
        <fullName evidence="1">Uncharacterized protein</fullName>
    </submittedName>
</protein>
<gene>
    <name evidence="1" type="ORF">RBJ67_03420</name>
</gene>
<reference evidence="1 2" key="1">
    <citation type="submission" date="2023-08" db="EMBL/GenBank/DDBJ databases">
        <authorList>
            <person name="Dale J."/>
        </authorList>
    </citation>
    <scope>NUCLEOTIDE SEQUENCE [LARGE SCALE GENOMIC DNA]</scope>
    <source>
        <strain evidence="1 2">2023EL-00788</strain>
    </source>
</reference>
<comment type="caution">
    <text evidence="1">The sequence shown here is derived from an EMBL/GenBank/DDBJ whole genome shotgun (WGS) entry which is preliminary data.</text>
</comment>
<sequence>MTEPQVTGRRKALWDAFCHNQKITENSSPLFDTDHESIVRVRQVGKTLSRSILSRSESMEARVIAETNILLKDIEHNNEQYDGLIYMMFTRQNDDVIPLYIGKAESKGRSNPVSANIKDVARVKDKFARWGDNYQYHIGDLSASVLPGHDARYVTLKYQHWAESLFVSYPVERPQLKQDIWFWCKAWNKNNTGIWPEFGPIRLTFLEYLLIGVASSLFPETLLNREGHSRV</sequence>
<evidence type="ECO:0000313" key="1">
    <source>
        <dbReference type="EMBL" id="MDQ2255189.1"/>
    </source>
</evidence>
<keyword evidence="2" id="KW-1185">Reference proteome</keyword>
<evidence type="ECO:0000313" key="2">
    <source>
        <dbReference type="Proteomes" id="UP001225042"/>
    </source>
</evidence>
<accession>A0AAW8H2S4</accession>
<organism evidence="1 2">
    <name type="scientific">Enterobacter soli</name>
    <dbReference type="NCBI Taxonomy" id="885040"/>
    <lineage>
        <taxon>Bacteria</taxon>
        <taxon>Pseudomonadati</taxon>
        <taxon>Pseudomonadota</taxon>
        <taxon>Gammaproteobacteria</taxon>
        <taxon>Enterobacterales</taxon>
        <taxon>Enterobacteriaceae</taxon>
        <taxon>Enterobacter</taxon>
    </lineage>
</organism>
<dbReference type="AlphaFoldDB" id="A0AAW8H2S4"/>